<dbReference type="EMBL" id="SOJN01000057">
    <property type="protein sequence ID" value="TET46330.1"/>
    <property type="molecule type" value="Genomic_DNA"/>
</dbReference>
<dbReference type="CDD" id="cd04301">
    <property type="entry name" value="NAT_SF"/>
    <property type="match status" value="1"/>
</dbReference>
<feature type="domain" description="N-acetyltransferase" evidence="1">
    <location>
        <begin position="5"/>
        <end position="157"/>
    </location>
</feature>
<gene>
    <name evidence="2" type="ORF">E3J62_04575</name>
</gene>
<keyword evidence="2" id="KW-0808">Transferase</keyword>
<dbReference type="GO" id="GO:0016747">
    <property type="term" value="F:acyltransferase activity, transferring groups other than amino-acyl groups"/>
    <property type="evidence" value="ECO:0007669"/>
    <property type="project" value="InterPro"/>
</dbReference>
<evidence type="ECO:0000259" key="1">
    <source>
        <dbReference type="PROSITE" id="PS51186"/>
    </source>
</evidence>
<dbReference type="InterPro" id="IPR000182">
    <property type="entry name" value="GNAT_dom"/>
</dbReference>
<dbReference type="Gene3D" id="3.40.630.30">
    <property type="match status" value="1"/>
</dbReference>
<accession>A0A523UV32</accession>
<proteinExistence type="predicted"/>
<evidence type="ECO:0000313" key="2">
    <source>
        <dbReference type="EMBL" id="TET46330.1"/>
    </source>
</evidence>
<dbReference type="InterPro" id="IPR052777">
    <property type="entry name" value="Acetyltransferase_Enz"/>
</dbReference>
<dbReference type="PANTHER" id="PTHR43305">
    <property type="entry name" value="FAMILY N-ACETYLTRANSFERASE, PUTATIVE (AFU_ORTHOLOGUE AFUA_2G01380)-RELATED"/>
    <property type="match status" value="1"/>
</dbReference>
<comment type="caution">
    <text evidence="2">The sequence shown here is derived from an EMBL/GenBank/DDBJ whole genome shotgun (WGS) entry which is preliminary data.</text>
</comment>
<dbReference type="AlphaFoldDB" id="A0A523UV32"/>
<sequence>MSRVLNIACVESKENLDHIRKLFKEYAAWLGFDLGFQDFEREFAELPGDYSPPDGQLLLATYGAQIAGCAALRKFSEGVCEMKRLFVRPQFRGKGIGRSLSESIIEEARKAGYKQMRLDTVPSMKKAIALYHSLGFREIEPYRHNPIEGATFMELIL</sequence>
<evidence type="ECO:0000313" key="3">
    <source>
        <dbReference type="Proteomes" id="UP000315525"/>
    </source>
</evidence>
<dbReference type="Proteomes" id="UP000315525">
    <property type="component" value="Unassembled WGS sequence"/>
</dbReference>
<dbReference type="PANTHER" id="PTHR43305:SF1">
    <property type="entry name" value="FAMILY N-ACETYLTRANSFERASE, PUTATIVE (AFU_ORTHOLOGUE AFUA_2G01380)-RELATED"/>
    <property type="match status" value="1"/>
</dbReference>
<reference evidence="2 3" key="1">
    <citation type="submission" date="2019-03" db="EMBL/GenBank/DDBJ databases">
        <title>Metabolic potential of uncultured bacteria and archaea associated with petroleum seepage in deep-sea sediments.</title>
        <authorList>
            <person name="Dong X."/>
            <person name="Hubert C."/>
        </authorList>
    </citation>
    <scope>NUCLEOTIDE SEQUENCE [LARGE SCALE GENOMIC DNA]</scope>
    <source>
        <strain evidence="2">E44_bin18</strain>
    </source>
</reference>
<name>A0A523UV32_UNCT6</name>
<dbReference type="PROSITE" id="PS51186">
    <property type="entry name" value="GNAT"/>
    <property type="match status" value="1"/>
</dbReference>
<dbReference type="Pfam" id="PF00583">
    <property type="entry name" value="Acetyltransf_1"/>
    <property type="match status" value="1"/>
</dbReference>
<organism evidence="2 3">
    <name type="scientific">candidate division TA06 bacterium</name>
    <dbReference type="NCBI Taxonomy" id="2250710"/>
    <lineage>
        <taxon>Bacteria</taxon>
        <taxon>Bacteria division TA06</taxon>
    </lineage>
</organism>
<protein>
    <submittedName>
        <fullName evidence="2">GNAT family N-acetyltransferase</fullName>
    </submittedName>
</protein>
<dbReference type="SUPFAM" id="SSF55729">
    <property type="entry name" value="Acyl-CoA N-acyltransferases (Nat)"/>
    <property type="match status" value="1"/>
</dbReference>
<dbReference type="InterPro" id="IPR016181">
    <property type="entry name" value="Acyl_CoA_acyltransferase"/>
</dbReference>